<dbReference type="SUPFAM" id="SSF52833">
    <property type="entry name" value="Thioredoxin-like"/>
    <property type="match status" value="1"/>
</dbReference>
<feature type="domain" description="GST C-terminal" evidence="2">
    <location>
        <begin position="89"/>
        <end position="207"/>
    </location>
</feature>
<dbReference type="CDD" id="cd03048">
    <property type="entry name" value="GST_N_Ure2p_like"/>
    <property type="match status" value="1"/>
</dbReference>
<reference evidence="3 4" key="1">
    <citation type="submission" date="2019-03" db="EMBL/GenBank/DDBJ databases">
        <title>Paraburkholderia sp. 7MH5, isolated from subtropical forest soil.</title>
        <authorList>
            <person name="Gao Z.-H."/>
            <person name="Qiu L.-H."/>
        </authorList>
    </citation>
    <scope>NUCLEOTIDE SEQUENCE [LARGE SCALE GENOMIC DNA]</scope>
    <source>
        <strain evidence="3 4">7MH5</strain>
    </source>
</reference>
<dbReference type="Pfam" id="PF13409">
    <property type="entry name" value="GST_N_2"/>
    <property type="match status" value="1"/>
</dbReference>
<sequence>MMELYSWPTPNGHKVHIMLEECELPYRLHPVNIREGDQFRPEFSALTPNQKIPVLVDHCGPQGQPIRMFESGAILLYLSEKAGRLLPASARDRHEAVQWLMFQMSAVGPMFGQSNHFRYACAESIPYAIERYGNEVRRIHGVLDRALASRAYLASDEYSIADIAVYPWLVSSEKHGINWSDYPNLYHWLELVGQRPAVKKGMAVFSA</sequence>
<protein>
    <submittedName>
        <fullName evidence="3">Glutathione S-transferase family protein</fullName>
    </submittedName>
</protein>
<dbReference type="KEGG" id="ppai:E1956_34485"/>
<dbReference type="PANTHER" id="PTHR44051:SF19">
    <property type="entry name" value="DISULFIDE-BOND OXIDOREDUCTASE YFCG"/>
    <property type="match status" value="1"/>
</dbReference>
<dbReference type="EMBL" id="CP038150">
    <property type="protein sequence ID" value="QBR02452.1"/>
    <property type="molecule type" value="Genomic_DNA"/>
</dbReference>
<dbReference type="SFLD" id="SFLDG01151">
    <property type="entry name" value="Main.2:_Nu-like"/>
    <property type="match status" value="1"/>
</dbReference>
<dbReference type="InterPro" id="IPR036282">
    <property type="entry name" value="Glutathione-S-Trfase_C_sf"/>
</dbReference>
<dbReference type="PANTHER" id="PTHR44051">
    <property type="entry name" value="GLUTATHIONE S-TRANSFERASE-RELATED"/>
    <property type="match status" value="1"/>
</dbReference>
<keyword evidence="3" id="KW-0808">Transferase</keyword>
<dbReference type="PROSITE" id="PS50405">
    <property type="entry name" value="GST_CTER"/>
    <property type="match status" value="1"/>
</dbReference>
<dbReference type="Pfam" id="PF00043">
    <property type="entry name" value="GST_C"/>
    <property type="match status" value="1"/>
</dbReference>
<evidence type="ECO:0000259" key="2">
    <source>
        <dbReference type="PROSITE" id="PS50405"/>
    </source>
</evidence>
<dbReference type="Gene3D" id="3.40.30.10">
    <property type="entry name" value="Glutaredoxin"/>
    <property type="match status" value="1"/>
</dbReference>
<dbReference type="SFLD" id="SFLDS00019">
    <property type="entry name" value="Glutathione_Transferase_(cytos"/>
    <property type="match status" value="1"/>
</dbReference>
<dbReference type="SFLD" id="SFLDG00358">
    <property type="entry name" value="Main_(cytGST)"/>
    <property type="match status" value="1"/>
</dbReference>
<accession>A0A4P7D759</accession>
<evidence type="ECO:0000313" key="4">
    <source>
        <dbReference type="Proteomes" id="UP000295727"/>
    </source>
</evidence>
<proteinExistence type="predicted"/>
<keyword evidence="4" id="KW-1185">Reference proteome</keyword>
<dbReference type="AlphaFoldDB" id="A0A4P7D759"/>
<dbReference type="GO" id="GO:0016740">
    <property type="term" value="F:transferase activity"/>
    <property type="evidence" value="ECO:0007669"/>
    <property type="project" value="UniProtKB-KW"/>
</dbReference>
<dbReference type="OrthoDB" id="81087at2"/>
<dbReference type="SUPFAM" id="SSF47616">
    <property type="entry name" value="GST C-terminal domain-like"/>
    <property type="match status" value="1"/>
</dbReference>
<feature type="domain" description="GST N-terminal" evidence="1">
    <location>
        <begin position="1"/>
        <end position="86"/>
    </location>
</feature>
<name>A0A4P7D759_9BURK</name>
<evidence type="ECO:0000313" key="3">
    <source>
        <dbReference type="EMBL" id="QBR02452.1"/>
    </source>
</evidence>
<organism evidence="3 4">
    <name type="scientific">Paraburkholderia pallida</name>
    <dbReference type="NCBI Taxonomy" id="2547399"/>
    <lineage>
        <taxon>Bacteria</taxon>
        <taxon>Pseudomonadati</taxon>
        <taxon>Pseudomonadota</taxon>
        <taxon>Betaproteobacteria</taxon>
        <taxon>Burkholderiales</taxon>
        <taxon>Burkholderiaceae</taxon>
        <taxon>Paraburkholderia</taxon>
    </lineage>
</organism>
<dbReference type="Proteomes" id="UP000295727">
    <property type="component" value="Chromosome 3"/>
</dbReference>
<gene>
    <name evidence="3" type="ORF">E1956_34485</name>
</gene>
<dbReference type="InterPro" id="IPR036249">
    <property type="entry name" value="Thioredoxin-like_sf"/>
</dbReference>
<evidence type="ECO:0000259" key="1">
    <source>
        <dbReference type="PROSITE" id="PS50404"/>
    </source>
</evidence>
<dbReference type="Gene3D" id="1.20.1050.10">
    <property type="match status" value="1"/>
</dbReference>
<dbReference type="PROSITE" id="PS50404">
    <property type="entry name" value="GST_NTER"/>
    <property type="match status" value="1"/>
</dbReference>
<dbReference type="InterPro" id="IPR004046">
    <property type="entry name" value="GST_C"/>
</dbReference>
<dbReference type="InterPro" id="IPR040079">
    <property type="entry name" value="Glutathione_S-Trfase"/>
</dbReference>
<dbReference type="InterPro" id="IPR010987">
    <property type="entry name" value="Glutathione-S-Trfase_C-like"/>
</dbReference>
<dbReference type="InterPro" id="IPR004045">
    <property type="entry name" value="Glutathione_S-Trfase_N"/>
</dbReference>